<dbReference type="EMBL" id="JAAARO010000016">
    <property type="protein sequence ID" value="KAF5734163.1"/>
    <property type="molecule type" value="Genomic_DNA"/>
</dbReference>
<accession>A0A7J7CJB2</accession>
<organism evidence="2 3">
    <name type="scientific">Tripterygium wilfordii</name>
    <name type="common">Thunder God vine</name>
    <dbReference type="NCBI Taxonomy" id="458696"/>
    <lineage>
        <taxon>Eukaryota</taxon>
        <taxon>Viridiplantae</taxon>
        <taxon>Streptophyta</taxon>
        <taxon>Embryophyta</taxon>
        <taxon>Tracheophyta</taxon>
        <taxon>Spermatophyta</taxon>
        <taxon>Magnoliopsida</taxon>
        <taxon>eudicotyledons</taxon>
        <taxon>Gunneridae</taxon>
        <taxon>Pentapetalae</taxon>
        <taxon>rosids</taxon>
        <taxon>fabids</taxon>
        <taxon>Celastrales</taxon>
        <taxon>Celastraceae</taxon>
        <taxon>Tripterygium</taxon>
    </lineage>
</organism>
<keyword evidence="3" id="KW-1185">Reference proteome</keyword>
<dbReference type="AlphaFoldDB" id="A0A7J7CJB2"/>
<dbReference type="Proteomes" id="UP000593562">
    <property type="component" value="Unassembled WGS sequence"/>
</dbReference>
<evidence type="ECO:0000256" key="1">
    <source>
        <dbReference type="SAM" id="MobiDB-lite"/>
    </source>
</evidence>
<feature type="region of interest" description="Disordered" evidence="1">
    <location>
        <begin position="82"/>
        <end position="140"/>
    </location>
</feature>
<proteinExistence type="predicted"/>
<evidence type="ECO:0000313" key="2">
    <source>
        <dbReference type="EMBL" id="KAF5734163.1"/>
    </source>
</evidence>
<reference evidence="2 3" key="1">
    <citation type="journal article" date="2020" name="Nat. Commun.">
        <title>Genome of Tripterygium wilfordii and identification of cytochrome P450 involved in triptolide biosynthesis.</title>
        <authorList>
            <person name="Tu L."/>
            <person name="Su P."/>
            <person name="Zhang Z."/>
            <person name="Gao L."/>
            <person name="Wang J."/>
            <person name="Hu T."/>
            <person name="Zhou J."/>
            <person name="Zhang Y."/>
            <person name="Zhao Y."/>
            <person name="Liu Y."/>
            <person name="Song Y."/>
            <person name="Tong Y."/>
            <person name="Lu Y."/>
            <person name="Yang J."/>
            <person name="Xu C."/>
            <person name="Jia M."/>
            <person name="Peters R.J."/>
            <person name="Huang L."/>
            <person name="Gao W."/>
        </authorList>
    </citation>
    <scope>NUCLEOTIDE SEQUENCE [LARGE SCALE GENOMIC DNA]</scope>
    <source>
        <strain evidence="3">cv. XIE 37</strain>
        <tissue evidence="2">Leaf</tissue>
    </source>
</reference>
<protein>
    <submittedName>
        <fullName evidence="2">Uncharacterized protein</fullName>
    </submittedName>
</protein>
<name>A0A7J7CJB2_TRIWF</name>
<comment type="caution">
    <text evidence="2">The sequence shown here is derived from an EMBL/GenBank/DDBJ whole genome shotgun (WGS) entry which is preliminary data.</text>
</comment>
<sequence>MDNRMRKESSIQLIKTSANLQDSLSVEGGVGMSGEEKSRRSFCEDSMKMVTNIIKLSSFSIAKLTLGTASSSSSSSPVAVKSLAPEVARSCSGSGSGSGSVMVPQIPGSRRSQKPRSSSKPVSFVMQPADRENESSSYVIHEEKKSVIDDQASDYISKVRKKNRKYLDETSMHYQDIVPPPPRLMK</sequence>
<feature type="compositionally biased region" description="Basic and acidic residues" evidence="1">
    <location>
        <begin position="129"/>
        <end position="140"/>
    </location>
</feature>
<gene>
    <name evidence="2" type="ORF">HS088_TW16G00607</name>
</gene>
<dbReference type="InParanoid" id="A0A7J7CJB2"/>
<evidence type="ECO:0000313" key="3">
    <source>
        <dbReference type="Proteomes" id="UP000593562"/>
    </source>
</evidence>